<evidence type="ECO:0000313" key="2">
    <source>
        <dbReference type="EMBL" id="MBX35628.1"/>
    </source>
</evidence>
<keyword evidence="1" id="KW-0732">Signal</keyword>
<sequence>MATGSYLVTVLLSLSAETLLKSQLCAFVGLKYKIWAIFCQNLDGLKVWAERKLNLALDDQF</sequence>
<feature type="signal peptide" evidence="1">
    <location>
        <begin position="1"/>
        <end position="22"/>
    </location>
</feature>
<proteinExistence type="predicted"/>
<organism evidence="2">
    <name type="scientific">Rhizophora mucronata</name>
    <name type="common">Asiatic mangrove</name>
    <dbReference type="NCBI Taxonomy" id="61149"/>
    <lineage>
        <taxon>Eukaryota</taxon>
        <taxon>Viridiplantae</taxon>
        <taxon>Streptophyta</taxon>
        <taxon>Embryophyta</taxon>
        <taxon>Tracheophyta</taxon>
        <taxon>Spermatophyta</taxon>
        <taxon>Magnoliopsida</taxon>
        <taxon>eudicotyledons</taxon>
        <taxon>Gunneridae</taxon>
        <taxon>Pentapetalae</taxon>
        <taxon>rosids</taxon>
        <taxon>fabids</taxon>
        <taxon>Malpighiales</taxon>
        <taxon>Rhizophoraceae</taxon>
        <taxon>Rhizophora</taxon>
    </lineage>
</organism>
<reference evidence="2" key="1">
    <citation type="submission" date="2018-02" db="EMBL/GenBank/DDBJ databases">
        <title>Rhizophora mucronata_Transcriptome.</title>
        <authorList>
            <person name="Meera S.P."/>
            <person name="Sreeshan A."/>
            <person name="Augustine A."/>
        </authorList>
    </citation>
    <scope>NUCLEOTIDE SEQUENCE</scope>
    <source>
        <tissue evidence="2">Leaf</tissue>
    </source>
</reference>
<evidence type="ECO:0000256" key="1">
    <source>
        <dbReference type="SAM" id="SignalP"/>
    </source>
</evidence>
<feature type="chain" id="PRO_5015172903" evidence="1">
    <location>
        <begin position="23"/>
        <end position="61"/>
    </location>
</feature>
<protein>
    <submittedName>
        <fullName evidence="2">Uncharacterized protein</fullName>
    </submittedName>
</protein>
<name>A0A2P2MZK4_RHIMU</name>
<accession>A0A2P2MZK4</accession>
<dbReference type="EMBL" id="GGEC01055144">
    <property type="protein sequence ID" value="MBX35628.1"/>
    <property type="molecule type" value="Transcribed_RNA"/>
</dbReference>
<dbReference type="AlphaFoldDB" id="A0A2P2MZK4"/>